<dbReference type="EMBL" id="CAXHTB010000011">
    <property type="protein sequence ID" value="CAL0315715.1"/>
    <property type="molecule type" value="Genomic_DNA"/>
</dbReference>
<organism evidence="2 3">
    <name type="scientific">Lupinus luteus</name>
    <name type="common">European yellow lupine</name>
    <dbReference type="NCBI Taxonomy" id="3873"/>
    <lineage>
        <taxon>Eukaryota</taxon>
        <taxon>Viridiplantae</taxon>
        <taxon>Streptophyta</taxon>
        <taxon>Embryophyta</taxon>
        <taxon>Tracheophyta</taxon>
        <taxon>Spermatophyta</taxon>
        <taxon>Magnoliopsida</taxon>
        <taxon>eudicotyledons</taxon>
        <taxon>Gunneridae</taxon>
        <taxon>Pentapetalae</taxon>
        <taxon>rosids</taxon>
        <taxon>fabids</taxon>
        <taxon>Fabales</taxon>
        <taxon>Fabaceae</taxon>
        <taxon>Papilionoideae</taxon>
        <taxon>50 kb inversion clade</taxon>
        <taxon>genistoids sensu lato</taxon>
        <taxon>core genistoids</taxon>
        <taxon>Genisteae</taxon>
        <taxon>Lupinus</taxon>
    </lineage>
</organism>
<proteinExistence type="predicted"/>
<feature type="region of interest" description="Disordered" evidence="1">
    <location>
        <begin position="1"/>
        <end position="22"/>
    </location>
</feature>
<gene>
    <name evidence="2" type="ORF">LLUT_LOCUS16775</name>
</gene>
<dbReference type="Proteomes" id="UP001497480">
    <property type="component" value="Unassembled WGS sequence"/>
</dbReference>
<dbReference type="PANTHER" id="PTHR33237:SF31">
    <property type="entry name" value="F2P16.13 PROTEIN"/>
    <property type="match status" value="1"/>
</dbReference>
<evidence type="ECO:0000256" key="1">
    <source>
        <dbReference type="SAM" id="MobiDB-lite"/>
    </source>
</evidence>
<feature type="compositionally biased region" description="Low complexity" evidence="1">
    <location>
        <begin position="13"/>
        <end position="22"/>
    </location>
</feature>
<reference evidence="2 3" key="1">
    <citation type="submission" date="2024-03" db="EMBL/GenBank/DDBJ databases">
        <authorList>
            <person name="Martinez-Hernandez J."/>
        </authorList>
    </citation>
    <scope>NUCLEOTIDE SEQUENCE [LARGE SCALE GENOMIC DNA]</scope>
</reference>
<sequence length="109" mass="12906">MKKKMYQSETEESTTGSKESKLISKLHSKLSSRVLSMVKLLSWRKVQAETHYDEEDYSDQDEQVLWRKNILMGERCRPIDFSGKILYDSKGNMLPDLSHQNEHQQHIQY</sequence>
<dbReference type="PANTHER" id="PTHR33237">
    <property type="entry name" value="F2P16.13 PROTEIN-RELATED"/>
    <property type="match status" value="1"/>
</dbReference>
<accession>A0AAV1X270</accession>
<keyword evidence="3" id="KW-1185">Reference proteome</keyword>
<dbReference type="AlphaFoldDB" id="A0AAV1X270"/>
<evidence type="ECO:0000313" key="3">
    <source>
        <dbReference type="Proteomes" id="UP001497480"/>
    </source>
</evidence>
<name>A0AAV1X270_LUPLU</name>
<evidence type="ECO:0000313" key="2">
    <source>
        <dbReference type="EMBL" id="CAL0315715.1"/>
    </source>
</evidence>
<comment type="caution">
    <text evidence="2">The sequence shown here is derived from an EMBL/GenBank/DDBJ whole genome shotgun (WGS) entry which is preliminary data.</text>
</comment>
<protein>
    <submittedName>
        <fullName evidence="2">Uncharacterized protein</fullName>
    </submittedName>
</protein>